<feature type="region of interest" description="Disordered" evidence="6">
    <location>
        <begin position="44"/>
        <end position="66"/>
    </location>
</feature>
<gene>
    <name evidence="8" type="ORF">HKI87_04g30540</name>
</gene>
<evidence type="ECO:0000256" key="3">
    <source>
        <dbReference type="ARBA" id="ARBA00022777"/>
    </source>
</evidence>
<keyword evidence="3 8" id="KW-0418">Kinase</keyword>
<sequence length="549" mass="59818">MNTLRIADALENFGNDPGAAESGAVHLGTRLPRGRAHQSVAVANGKKRSISTESFQAKKRSEGVRPLQNHQQPYLGGHKLFNARVHDNNNAQQQRATNPNSAAGNGIVPNFNNCLPRYSPSPDQLGREDREIAMLRGRVCVKNTDFNTEYDLGGTIGQGTFGKVKKATDKATGDVVAVKMLGGKGFGTNELRAFLNECDILAEIGHDNVPVLHGIYEHGRKYTMIMEYASGGELFERIQSQGSFNEEAAANITRQLLSVLQYIHDRSIAHRDLKPENILFANCERDLAKATVKLIDFGFAKRMAPEPEPVEQRPPMGQSSFQTRLGSPNYVAPEILTSKCGYGCEVDVWSLGVILYIMLCGYFPFYHENERELYRQIRKGSFDMPSEDWAHVSDAAKDLVNSMLKTDPRLRASASDCLRHPWIAKPGVASKQPFPQASRDKLDEFLDSQKKVPKLKKVMDKVFNPFRQSPKKAGHQGNRGPVGGDFGVGPQGAEGEAAAAAVAGKGSGSTNNKVSKESITSPLCYGKDGPSTPRATGPVGCAGKGCSIM</sequence>
<evidence type="ECO:0000259" key="7">
    <source>
        <dbReference type="PROSITE" id="PS50011"/>
    </source>
</evidence>
<dbReference type="CDD" id="cd05117">
    <property type="entry name" value="STKc_CAMK"/>
    <property type="match status" value="1"/>
</dbReference>
<evidence type="ECO:0000313" key="8">
    <source>
        <dbReference type="EMBL" id="WZN61519.1"/>
    </source>
</evidence>
<dbReference type="AlphaFoldDB" id="A0AAX4P6W2"/>
<dbReference type="FunFam" id="1.10.510.10:FF:000571">
    <property type="entry name" value="Maternal embryonic leucine zipper kinase"/>
    <property type="match status" value="1"/>
</dbReference>
<dbReference type="InterPro" id="IPR017441">
    <property type="entry name" value="Protein_kinase_ATP_BS"/>
</dbReference>
<keyword evidence="1" id="KW-0808">Transferase</keyword>
<evidence type="ECO:0000256" key="6">
    <source>
        <dbReference type="SAM" id="MobiDB-lite"/>
    </source>
</evidence>
<dbReference type="GO" id="GO:0004674">
    <property type="term" value="F:protein serine/threonine kinase activity"/>
    <property type="evidence" value="ECO:0007669"/>
    <property type="project" value="UniProtKB-KW"/>
</dbReference>
<keyword evidence="4 5" id="KW-0067">ATP-binding</keyword>
<dbReference type="Pfam" id="PF00069">
    <property type="entry name" value="Pkinase"/>
    <property type="match status" value="1"/>
</dbReference>
<dbReference type="PROSITE" id="PS50011">
    <property type="entry name" value="PROTEIN_KINASE_DOM"/>
    <property type="match status" value="1"/>
</dbReference>
<protein>
    <submittedName>
        <fullName evidence="8">Serine/threonine protein kinase</fullName>
    </submittedName>
</protein>
<reference evidence="8 9" key="1">
    <citation type="submission" date="2024-03" db="EMBL/GenBank/DDBJ databases">
        <title>Complete genome sequence of the green alga Chloropicon roscoffensis RCC1871.</title>
        <authorList>
            <person name="Lemieux C."/>
            <person name="Pombert J.-F."/>
            <person name="Otis C."/>
            <person name="Turmel M."/>
        </authorList>
    </citation>
    <scope>NUCLEOTIDE SEQUENCE [LARGE SCALE GENOMIC DNA]</scope>
    <source>
        <strain evidence="8 9">RCC1871</strain>
    </source>
</reference>
<keyword evidence="9" id="KW-1185">Reference proteome</keyword>
<feature type="compositionally biased region" description="Polar residues" evidence="6">
    <location>
        <begin position="510"/>
        <end position="521"/>
    </location>
</feature>
<dbReference type="Gene3D" id="1.10.510.10">
    <property type="entry name" value="Transferase(Phosphotransferase) domain 1"/>
    <property type="match status" value="1"/>
</dbReference>
<dbReference type="SUPFAM" id="SSF56112">
    <property type="entry name" value="Protein kinase-like (PK-like)"/>
    <property type="match status" value="1"/>
</dbReference>
<organism evidence="8 9">
    <name type="scientific">Chloropicon roscoffensis</name>
    <dbReference type="NCBI Taxonomy" id="1461544"/>
    <lineage>
        <taxon>Eukaryota</taxon>
        <taxon>Viridiplantae</taxon>
        <taxon>Chlorophyta</taxon>
        <taxon>Chloropicophyceae</taxon>
        <taxon>Chloropicales</taxon>
        <taxon>Chloropicaceae</taxon>
        <taxon>Chloropicon</taxon>
    </lineage>
</organism>
<feature type="region of interest" description="Disordered" evidence="6">
    <location>
        <begin position="504"/>
        <end position="537"/>
    </location>
</feature>
<name>A0AAX4P6W2_9CHLO</name>
<dbReference type="InterPro" id="IPR011009">
    <property type="entry name" value="Kinase-like_dom_sf"/>
</dbReference>
<dbReference type="PROSITE" id="PS00107">
    <property type="entry name" value="PROTEIN_KINASE_ATP"/>
    <property type="match status" value="1"/>
</dbReference>
<dbReference type="PROSITE" id="PS00108">
    <property type="entry name" value="PROTEIN_KINASE_ST"/>
    <property type="match status" value="1"/>
</dbReference>
<proteinExistence type="predicted"/>
<keyword evidence="8" id="KW-0723">Serine/threonine-protein kinase</keyword>
<evidence type="ECO:0000256" key="1">
    <source>
        <dbReference type="ARBA" id="ARBA00022679"/>
    </source>
</evidence>
<dbReference type="InterPro" id="IPR000719">
    <property type="entry name" value="Prot_kinase_dom"/>
</dbReference>
<accession>A0AAX4P6W2</accession>
<evidence type="ECO:0000313" key="9">
    <source>
        <dbReference type="Proteomes" id="UP001472866"/>
    </source>
</evidence>
<evidence type="ECO:0000256" key="2">
    <source>
        <dbReference type="ARBA" id="ARBA00022741"/>
    </source>
</evidence>
<dbReference type="Proteomes" id="UP001472866">
    <property type="component" value="Chromosome 04"/>
</dbReference>
<evidence type="ECO:0000256" key="4">
    <source>
        <dbReference type="ARBA" id="ARBA00022840"/>
    </source>
</evidence>
<dbReference type="GO" id="GO:0005524">
    <property type="term" value="F:ATP binding"/>
    <property type="evidence" value="ECO:0007669"/>
    <property type="project" value="UniProtKB-UniRule"/>
</dbReference>
<feature type="binding site" evidence="5">
    <location>
        <position position="179"/>
    </location>
    <ligand>
        <name>ATP</name>
        <dbReference type="ChEBI" id="CHEBI:30616"/>
    </ligand>
</feature>
<dbReference type="SMART" id="SM00220">
    <property type="entry name" value="S_TKc"/>
    <property type="match status" value="1"/>
</dbReference>
<evidence type="ECO:0000256" key="5">
    <source>
        <dbReference type="PROSITE-ProRule" id="PRU10141"/>
    </source>
</evidence>
<dbReference type="InterPro" id="IPR008271">
    <property type="entry name" value="Ser/Thr_kinase_AS"/>
</dbReference>
<dbReference type="PANTHER" id="PTHR24347">
    <property type="entry name" value="SERINE/THREONINE-PROTEIN KINASE"/>
    <property type="match status" value="1"/>
</dbReference>
<feature type="domain" description="Protein kinase" evidence="7">
    <location>
        <begin position="150"/>
        <end position="423"/>
    </location>
</feature>
<dbReference type="EMBL" id="CP151504">
    <property type="protein sequence ID" value="WZN61519.1"/>
    <property type="molecule type" value="Genomic_DNA"/>
</dbReference>
<keyword evidence="2 5" id="KW-0547">Nucleotide-binding</keyword>